<reference evidence="1" key="1">
    <citation type="submission" date="2009-04" db="EMBL/GenBank/DDBJ databases">
        <authorList>
            <person name="Weinstock G."/>
            <person name="Sodergren E."/>
            <person name="Clifton S."/>
            <person name="Fulton L."/>
            <person name="Fulton B."/>
            <person name="Courtney L."/>
            <person name="Fronick C."/>
            <person name="Harrison M."/>
            <person name="Strong C."/>
            <person name="Farmer C."/>
            <person name="Delahaunty K."/>
            <person name="Markovic C."/>
            <person name="Hall O."/>
            <person name="Minx P."/>
            <person name="Tomlinson C."/>
            <person name="Mitreva M."/>
            <person name="Nelson J."/>
            <person name="Hou S."/>
            <person name="Wollam A."/>
            <person name="Pepin K.H."/>
            <person name="Johnson M."/>
            <person name="Bhonagiri V."/>
            <person name="Nash W.E."/>
            <person name="Warren W."/>
            <person name="Chinwalla A."/>
            <person name="Mardis E.R."/>
            <person name="Wilson R.K."/>
        </authorList>
    </citation>
    <scope>NUCLEOTIDE SEQUENCE [LARGE SCALE GENOMIC DNA]</scope>
    <source>
        <strain evidence="1">DSM 14600</strain>
    </source>
</reference>
<evidence type="ECO:0000313" key="2">
    <source>
        <dbReference type="Proteomes" id="UP000003494"/>
    </source>
</evidence>
<proteinExistence type="predicted"/>
<gene>
    <name evidence="1" type="ORF">GCWU000342_01626</name>
</gene>
<keyword evidence="2" id="KW-1185">Reference proteome</keyword>
<dbReference type="Proteomes" id="UP000003494">
    <property type="component" value="Unassembled WGS sequence"/>
</dbReference>
<evidence type="ECO:0000313" key="1">
    <source>
        <dbReference type="EMBL" id="EEP27633.1"/>
    </source>
</evidence>
<dbReference type="HOGENOM" id="CLU_3296504_0_0_9"/>
<organism evidence="1 2">
    <name type="scientific">Shuttleworthella satelles DSM 14600</name>
    <dbReference type="NCBI Taxonomy" id="626523"/>
    <lineage>
        <taxon>Bacteria</taxon>
        <taxon>Bacillati</taxon>
        <taxon>Bacillota</taxon>
        <taxon>Clostridia</taxon>
        <taxon>Lachnospirales</taxon>
        <taxon>Lachnospiraceae</taxon>
        <taxon>Shuttleworthella</taxon>
    </lineage>
</organism>
<dbReference type="EMBL" id="ACIP02000004">
    <property type="protein sequence ID" value="EEP27633.1"/>
    <property type="molecule type" value="Genomic_DNA"/>
</dbReference>
<dbReference type="AlphaFoldDB" id="C4GCD3"/>
<dbReference type="STRING" id="626523.GCWU000342_01626"/>
<comment type="caution">
    <text evidence="1">The sequence shown here is derived from an EMBL/GenBank/DDBJ whole genome shotgun (WGS) entry which is preliminary data.</text>
</comment>
<accession>C4GCD3</accession>
<name>C4GCD3_9FIRM</name>
<sequence length="40" mass="4590">MSVLTGYSYICTRGNFTAHLKTDRRLHMKILVLRRGIAVP</sequence>
<protein>
    <submittedName>
        <fullName evidence="1">Uncharacterized protein</fullName>
    </submittedName>
</protein>